<dbReference type="EMBL" id="BTGB01000001">
    <property type="protein sequence ID" value="GMM44856.1"/>
    <property type="molecule type" value="Genomic_DNA"/>
</dbReference>
<dbReference type="GO" id="GO:0042147">
    <property type="term" value="P:retrograde transport, endosome to Golgi"/>
    <property type="evidence" value="ECO:0007669"/>
    <property type="project" value="TreeGrafter"/>
</dbReference>
<comment type="subcellular location">
    <subcellularLocation>
        <location evidence="1">Membrane</location>
    </subcellularLocation>
</comment>
<dbReference type="InterPro" id="IPR040096">
    <property type="entry name" value="Ric1"/>
</dbReference>
<dbReference type="PANTHER" id="PTHR22746">
    <property type="entry name" value="RAB6A-GEF COMPLEX PARTNER PROTEIN 1"/>
    <property type="match status" value="1"/>
</dbReference>
<accession>A0AAV5R0Q7</accession>
<dbReference type="GO" id="GO:0005829">
    <property type="term" value="C:cytosol"/>
    <property type="evidence" value="ECO:0007669"/>
    <property type="project" value="TreeGrafter"/>
</dbReference>
<dbReference type="PANTHER" id="PTHR22746:SF10">
    <property type="entry name" value="GUANINE NUCLEOTIDE EXCHANGE FACTOR SUBUNIT RIC1"/>
    <property type="match status" value="1"/>
</dbReference>
<protein>
    <recommendedName>
        <fullName evidence="3">RIC1 C-terminal alpha solenoid region domain-containing protein</fullName>
    </recommendedName>
</protein>
<dbReference type="GO" id="GO:0000139">
    <property type="term" value="C:Golgi membrane"/>
    <property type="evidence" value="ECO:0007669"/>
    <property type="project" value="TreeGrafter"/>
</dbReference>
<proteinExistence type="predicted"/>
<evidence type="ECO:0000256" key="2">
    <source>
        <dbReference type="ARBA" id="ARBA00023136"/>
    </source>
</evidence>
<keyword evidence="2" id="KW-0472">Membrane</keyword>
<dbReference type="GO" id="GO:0034066">
    <property type="term" value="C:Ric1-Rgp1 guanyl-nucleotide exchange factor complex"/>
    <property type="evidence" value="ECO:0007669"/>
    <property type="project" value="InterPro"/>
</dbReference>
<dbReference type="SUPFAM" id="SSF101908">
    <property type="entry name" value="Putative isomerase YbhE"/>
    <property type="match status" value="1"/>
</dbReference>
<evidence type="ECO:0000313" key="5">
    <source>
        <dbReference type="Proteomes" id="UP001378960"/>
    </source>
</evidence>
<comment type="caution">
    <text evidence="4">The sequence shown here is derived from an EMBL/GenBank/DDBJ whole genome shotgun (WGS) entry which is preliminary data.</text>
</comment>
<sequence length="1082" mass="127059">MHWPSSIETIQRLPQTEDLNKLSSNEKVKHEYKPEPHNDEIIDILTNYSNNLPYFIITYRSIYLFDWNHKVPINAHIRSNESITKFGHNKSIKLSPNQQTIAILTNLNILLIYTFKLNGSDSELFTIYDKNSKIVQNGYPLSDYVDDSFGYGGINKKFVNNNNTSSSGNNGIVKNLIDSFIGVDDGEVPIYDLGLRLKLILNISTDVIDYCFTSSMELLLINKDPHSLQIINLNNQNNNDEGKDKDCNYRDLKDFEWFKDVNCNNRGEINKMEYNYDLNCFLWINEFSDVLIAHHTEESLSNFNFNVKCLFKCELNDNIKVVKGLINHLKNLVYLLLGNGDILIYKLYDNFTFKLLKRIKKCLPSKTPLNLQLHPNGDSFLVHFDNGWNIYSLIGNLNFSTFEYDYMKITNCNKINYLSSKNLIIISNSNEILTISLTVINNGEGFNFLSIKRPLLYDNDKIHIFKGYEKKLIEHHHYNYNINDITNKETEIWLNELLPLSFRLHNHTIRSTSVSNDGNYVCIIGNYDIIIFNNLTKMWKFLQINQDTTNKFEKIETSARKCLWWNNYLILGFNSYNNGNNGAFNNKQDNDNKSEVVIFSNKILEKHENFSSEFIIWNFNFIDTPYDNENFVNFNIDIFTDTLFVITNKINCYTWNLKLSKQLKDRELNNEEFVNNSKLINERSLKLMRSSIIIQKSTVYQLSACFKENDESIVLNYGTILKINETDILFLTNTDLYYIKREKMPKSFTFSYNIYLINDSVEYVHKLNNSLICLFDGSQLLHYNLSDDIDMLKLKSINISIGNDIIKGDNEMETIVKYSGVCPYPITTIPFQNIVFGIEVECFDRVNLKLETIRRNYLSDVVDHYIESNIKVKHLEEDSNAINIKTVYQKFSKFKNFKFVLEKLMVDYLQECYDNKEFDLQNEYFDRLYLLIKLTGSIYDIILNCLKKTETHYWPIFFEKSKERPRYIVNKLFAESNNQRLTAHFFIIMLNYEKYDTLGDNYSIVDIKRPKSKGKNNKNNKNKDKQSKISKDDQDIVVTILKKLIISKDFDTAFELVRFLKIVDKDMTHKCLTKMKSYLENE</sequence>
<reference evidence="4 5" key="1">
    <citation type="journal article" date="2023" name="Elife">
        <title>Identification of key yeast species and microbe-microbe interactions impacting larval growth of Drosophila in the wild.</title>
        <authorList>
            <person name="Mure A."/>
            <person name="Sugiura Y."/>
            <person name="Maeda R."/>
            <person name="Honda K."/>
            <person name="Sakurai N."/>
            <person name="Takahashi Y."/>
            <person name="Watada M."/>
            <person name="Katoh T."/>
            <person name="Gotoh A."/>
            <person name="Gotoh Y."/>
            <person name="Taniguchi I."/>
            <person name="Nakamura K."/>
            <person name="Hayashi T."/>
            <person name="Katayama T."/>
            <person name="Uemura T."/>
            <person name="Hattori Y."/>
        </authorList>
    </citation>
    <scope>NUCLEOTIDE SEQUENCE [LARGE SCALE GENOMIC DNA]</scope>
    <source>
        <strain evidence="4 5">PK-24</strain>
    </source>
</reference>
<name>A0AAV5R0Q7_PICKL</name>
<evidence type="ECO:0000259" key="3">
    <source>
        <dbReference type="Pfam" id="PF07064"/>
    </source>
</evidence>
<keyword evidence="5" id="KW-1185">Reference proteome</keyword>
<dbReference type="AlphaFoldDB" id="A0AAV5R0Q7"/>
<evidence type="ECO:0000256" key="1">
    <source>
        <dbReference type="ARBA" id="ARBA00004370"/>
    </source>
</evidence>
<dbReference type="Pfam" id="PF07064">
    <property type="entry name" value="RIC1"/>
    <property type="match status" value="1"/>
</dbReference>
<dbReference type="Proteomes" id="UP001378960">
    <property type="component" value="Unassembled WGS sequence"/>
</dbReference>
<dbReference type="GO" id="GO:0006886">
    <property type="term" value="P:intracellular protein transport"/>
    <property type="evidence" value="ECO:0007669"/>
    <property type="project" value="InterPro"/>
</dbReference>
<organism evidence="4 5">
    <name type="scientific">Pichia kluyveri</name>
    <name type="common">Yeast</name>
    <dbReference type="NCBI Taxonomy" id="36015"/>
    <lineage>
        <taxon>Eukaryota</taxon>
        <taxon>Fungi</taxon>
        <taxon>Dikarya</taxon>
        <taxon>Ascomycota</taxon>
        <taxon>Saccharomycotina</taxon>
        <taxon>Pichiomycetes</taxon>
        <taxon>Pichiales</taxon>
        <taxon>Pichiaceae</taxon>
        <taxon>Pichia</taxon>
    </lineage>
</organism>
<gene>
    <name evidence="4" type="ORF">DAPK24_014310</name>
</gene>
<feature type="domain" description="RIC1 C-terminal alpha solenoid region" evidence="3">
    <location>
        <begin position="880"/>
        <end position="1068"/>
    </location>
</feature>
<dbReference type="InterPro" id="IPR009771">
    <property type="entry name" value="RIC1_C"/>
</dbReference>
<evidence type="ECO:0000313" key="4">
    <source>
        <dbReference type="EMBL" id="GMM44856.1"/>
    </source>
</evidence>